<name>A0ABR7M1W6_9ACTN</name>
<proteinExistence type="predicted"/>
<gene>
    <name evidence="2" type="ORF">HKK74_37325</name>
</gene>
<dbReference type="Proteomes" id="UP000805614">
    <property type="component" value="Unassembled WGS sequence"/>
</dbReference>
<dbReference type="Pfam" id="PF19694">
    <property type="entry name" value="DUF6194"/>
    <property type="match status" value="1"/>
</dbReference>
<dbReference type="EMBL" id="JABVEC010000057">
    <property type="protein sequence ID" value="MBC6471112.1"/>
    <property type="molecule type" value="Genomic_DNA"/>
</dbReference>
<reference evidence="2 3" key="1">
    <citation type="submission" date="2020-06" db="EMBL/GenBank/DDBJ databases">
        <title>Actinomadura xiongansis sp. nov., isolated from soil of Baiyangdian.</title>
        <authorList>
            <person name="Zhang X."/>
        </authorList>
    </citation>
    <scope>NUCLEOTIDE SEQUENCE [LARGE SCALE GENOMIC DNA]</scope>
    <source>
        <strain evidence="2 3">HBUM206468</strain>
    </source>
</reference>
<accession>A0ABR7M1W6</accession>
<evidence type="ECO:0000259" key="1">
    <source>
        <dbReference type="Pfam" id="PF19694"/>
    </source>
</evidence>
<feature type="domain" description="DUF6194" evidence="1">
    <location>
        <begin position="1"/>
        <end position="156"/>
    </location>
</feature>
<organism evidence="2 3">
    <name type="scientific">Actinomadura alba</name>
    <dbReference type="NCBI Taxonomy" id="406431"/>
    <lineage>
        <taxon>Bacteria</taxon>
        <taxon>Bacillati</taxon>
        <taxon>Actinomycetota</taxon>
        <taxon>Actinomycetes</taxon>
        <taxon>Streptosporangiales</taxon>
        <taxon>Thermomonosporaceae</taxon>
        <taxon>Actinomadura</taxon>
    </lineage>
</organism>
<sequence>MTQDDIIAFVIGLPGVVAVTASEASGAPEISWGDSFFFYDPDGDAATDRRMPFATIVTKDYDGFDTASNLNRPGVFRLNIAVGRTAFEELIGHPPRAHAARSARFDYTALDQLVPHPAYATQAWVAILNPGETTAALACSMLTDAHALAVQRHRRRT</sequence>
<evidence type="ECO:0000313" key="3">
    <source>
        <dbReference type="Proteomes" id="UP000805614"/>
    </source>
</evidence>
<dbReference type="InterPro" id="IPR045676">
    <property type="entry name" value="DUF6194"/>
</dbReference>
<evidence type="ECO:0000313" key="2">
    <source>
        <dbReference type="EMBL" id="MBC6471112.1"/>
    </source>
</evidence>
<keyword evidence="3" id="KW-1185">Reference proteome</keyword>
<protein>
    <submittedName>
        <fullName evidence="2">Erythromycin esterase</fullName>
    </submittedName>
</protein>
<comment type="caution">
    <text evidence="2">The sequence shown here is derived from an EMBL/GenBank/DDBJ whole genome shotgun (WGS) entry which is preliminary data.</text>
</comment>